<proteinExistence type="inferred from homology"/>
<evidence type="ECO:0000256" key="2">
    <source>
        <dbReference type="ARBA" id="ARBA00022747"/>
    </source>
</evidence>
<dbReference type="SUPFAM" id="SSF116734">
    <property type="entry name" value="DNA methylase specificity domain"/>
    <property type="match status" value="2"/>
</dbReference>
<organism evidence="5">
    <name type="scientific">Salmonella enterica</name>
    <name type="common">Salmonella choleraesuis</name>
    <dbReference type="NCBI Taxonomy" id="28901"/>
    <lineage>
        <taxon>Bacteria</taxon>
        <taxon>Pseudomonadati</taxon>
        <taxon>Pseudomonadota</taxon>
        <taxon>Gammaproteobacteria</taxon>
        <taxon>Enterobacterales</taxon>
        <taxon>Enterobacteriaceae</taxon>
        <taxon>Salmonella</taxon>
    </lineage>
</organism>
<evidence type="ECO:0000313" key="5">
    <source>
        <dbReference type="EMBL" id="EBO8102777.1"/>
    </source>
</evidence>
<name>A0A5U1R4I8_SALER</name>
<reference evidence="5" key="1">
    <citation type="submission" date="2018-09" db="EMBL/GenBank/DDBJ databases">
        <authorList>
            <consortium name="PulseNet: The National Subtyping Network for Foodborne Disease Surveillance"/>
            <person name="Tarr C.L."/>
            <person name="Trees E."/>
            <person name="Katz L.S."/>
            <person name="Carleton-Romer H.A."/>
            <person name="Stroika S."/>
            <person name="Kucerova Z."/>
            <person name="Roache K.F."/>
            <person name="Sabol A.L."/>
            <person name="Besser J."/>
            <person name="Gerner-Smidt P."/>
        </authorList>
    </citation>
    <scope>NUCLEOTIDE SEQUENCE</scope>
    <source>
        <strain evidence="5">PNUSAS051318</strain>
    </source>
</reference>
<dbReference type="InterPro" id="IPR051212">
    <property type="entry name" value="Type-I_RE_S_subunit"/>
</dbReference>
<dbReference type="PANTHER" id="PTHR43140:SF1">
    <property type="entry name" value="TYPE I RESTRICTION ENZYME ECOKI SPECIFICITY SUBUNIT"/>
    <property type="match status" value="1"/>
</dbReference>
<dbReference type="CDD" id="cd17268">
    <property type="entry name" value="RMtype1_S_Ara36733I_TRD1-CR1_like"/>
    <property type="match status" value="1"/>
</dbReference>
<dbReference type="Gene3D" id="3.90.220.20">
    <property type="entry name" value="DNA methylase specificity domains"/>
    <property type="match status" value="2"/>
</dbReference>
<keyword evidence="5" id="KW-0255">Endonuclease</keyword>
<dbReference type="InterPro" id="IPR044946">
    <property type="entry name" value="Restrct_endonuc_typeI_TRD_sf"/>
</dbReference>
<sequence length="414" mass="46690">MSELSYLEKLLDGVEVEWKAVGDIAGYSTTKVDADKLDATSFVGVDNLLADKGGRIDATYQPNTARLTAYEPGDILLGNIRPYLKKVWMAENNGGCSGDVLAIRILADCKKIISPEYLYYALSSDSFFSYSMQHAKGAKMPRGSKDAILNYQIPIPCPSAPGKSLAIQSEIVRILDKFTALTAELTAELTMRKKQYNYYRDQLLRFNTEDVPHLPMGQKDIGEFIRGGTFQKKDFMDAGVGCIHYGQIYTYYGTYTKKTKTHISATLAKKCKKAQKGNLIIATTSENDEDVCKAVAWLGSEDIAVSSDACIYKHNLNPKYVSYFFQTEQFQNQKRQYITGAKVRRVNADNLSKILIPVPSMKEQERIVSILDKFDTLTNSITEGLPREIELRQKQYEYYRDLLFNFPKPETVSN</sequence>
<feature type="domain" description="Type I restriction modification DNA specificity" evidence="4">
    <location>
        <begin position="218"/>
        <end position="390"/>
    </location>
</feature>
<dbReference type="GO" id="GO:0004519">
    <property type="term" value="F:endonuclease activity"/>
    <property type="evidence" value="ECO:0007669"/>
    <property type="project" value="UniProtKB-KW"/>
</dbReference>
<comment type="similarity">
    <text evidence="1">Belongs to the type-I restriction system S methylase family.</text>
</comment>
<feature type="domain" description="Type I restriction modification DNA specificity" evidence="4">
    <location>
        <begin position="110"/>
        <end position="189"/>
    </location>
</feature>
<dbReference type="InterPro" id="IPR000055">
    <property type="entry name" value="Restrct_endonuc_typeI_TRD"/>
</dbReference>
<dbReference type="EMBL" id="AAGJRW010000004">
    <property type="protein sequence ID" value="EBO8102777.1"/>
    <property type="molecule type" value="Genomic_DNA"/>
</dbReference>
<keyword evidence="3" id="KW-0238">DNA-binding</keyword>
<gene>
    <name evidence="5" type="ORF">D3S21_07595</name>
</gene>
<keyword evidence="5" id="KW-0378">Hydrolase</keyword>
<dbReference type="GO" id="GO:0009307">
    <property type="term" value="P:DNA restriction-modification system"/>
    <property type="evidence" value="ECO:0007669"/>
    <property type="project" value="UniProtKB-KW"/>
</dbReference>
<evidence type="ECO:0000256" key="3">
    <source>
        <dbReference type="ARBA" id="ARBA00023125"/>
    </source>
</evidence>
<protein>
    <submittedName>
        <fullName evidence="5">Restriction endonuclease subunit S</fullName>
    </submittedName>
</protein>
<evidence type="ECO:0000259" key="4">
    <source>
        <dbReference type="Pfam" id="PF01420"/>
    </source>
</evidence>
<dbReference type="AlphaFoldDB" id="A0A5U1R4I8"/>
<comment type="caution">
    <text evidence="5">The sequence shown here is derived from an EMBL/GenBank/DDBJ whole genome shotgun (WGS) entry which is preliminary data.</text>
</comment>
<keyword evidence="2" id="KW-0680">Restriction system</keyword>
<dbReference type="PANTHER" id="PTHR43140">
    <property type="entry name" value="TYPE-1 RESTRICTION ENZYME ECOKI SPECIFICITY PROTEIN"/>
    <property type="match status" value="1"/>
</dbReference>
<evidence type="ECO:0000256" key="1">
    <source>
        <dbReference type="ARBA" id="ARBA00010923"/>
    </source>
</evidence>
<dbReference type="Pfam" id="PF01420">
    <property type="entry name" value="Methylase_S"/>
    <property type="match status" value="2"/>
</dbReference>
<accession>A0A5U1R4I8</accession>
<keyword evidence="5" id="KW-0540">Nuclease</keyword>
<dbReference type="GO" id="GO:0003677">
    <property type="term" value="F:DNA binding"/>
    <property type="evidence" value="ECO:0007669"/>
    <property type="project" value="UniProtKB-KW"/>
</dbReference>